<sequence length="2616" mass="292352">MFNKKDKNDEDSTTFRKPVAIRVDQSAGAMSISPSSRDIVLASPPRWLHHLTSWEVADVQWSPHAATPNWVISTSNQKALLWNLDLPSSNAIQTVIHGHSRAITDINFHTTDPVLLATSSIDSYIHTWDLRDHRRPHQSYADFFSGANQVKWSRADSHMLASSHDIRVLIWDDRNNSIPVVSIPAHSLKVNGLDFSRSGQNKLMSCSNDMTVKIWDLNDTESCAKGTPEATIKTNFPVGRARHTPFGTGCAIMPLRGGNDSLFLVDVSASKLPKGSAVQLEGVHEFKAHNAPLREFLWRYKGGSNPQFEDREFQLVTWARDYDVRLWPVKRETLEKVNYVYGSRISMAMPRAGAEYKTYHKEPEIIPANSRTTSFRMQRGSFGTSPAVISHLSSTFAHKSSRNRSTPAMMTRAAGPLALNHEPTRDHLRWVAGVRIGLSACATEPSDLGSGNSDSLRGYLESNTPANLGEELSLVNNLFPTINFEQLSITTGKLTITLNRAPSGEYDNLNELIFLRVDIQLPENYPHGAPTFSLSDNYKLSTDAIKELQLELTAFSTELTKHGKYCLEPCLRILLGEKVSLSDYLNDEELEINHKESDATDEDISNDEDGFFDKSKKNKLRQKENPLYDSQFSSSQSSLDEVNLDYMIKKSSEIPIPRRENLLSKRTSGAVWSKSGQLVCFFSGKKRDKTSNTDYQYGVDHSSNKLPLALNNSLHSYESEEDFDDSNFSHSSADEGLFHTRWSTLGRTRHWSSVSGALRYGPMENRSQPTNSLHQIVEDNQKNLIVIRDFRHMIPARPELAAQYVIMGSSPEQMCQHNSIVARKHGCIELANCWRLLEMILTTEINLNNIEEYVEGENIDQGTRNLIDFVQGKFQWGNHPYGRKWLVERLFNYFEKRQDPQMLANMSCIFASVSFSSSRDKDPSYTQVSSFSTPQTNHRQRLLSVYQNMDSETTDSPMSNFEELLQMNAALTTNASSGIPVIPETAGHASPFSKMNTWDFGSATKIDQSTDDYQISRDDIILSPEKFLAKRAVTGLISRKGSISHNLNLHGNHSNKPHLPRSSSFLTMSQLPSAINSPSHSNTTTPLVNSNENILRSNSTSHGVFNSPPKRSTVTGEKIYSPTLNIGGTGFPFTKVTSRNSIYDAQFSRTEHSGQVIHFKPPPNSCIPRMKLTIVNDELLDDESSLKPIPLLDQSKEAKYKGYRMQYAGILFSWGLEIESLEVLKFNYLHLSDAYYKPKFNNDFGTLYSSNVPQSDISHNQPKRISEFDSLHLAKIIFHGRHNPYDARAKGKGLHMVQQDREKTKYPLCQYCHLSVTEHNRYFFCLRCEHILHDTCAEDWFTNEKAVECPSGCGCSSIMSDEEDGRGDDDWKKLMSGGFGNVDQLITNAKGDDSGAVKHAADAIDYADEDLSDDDLPDEEAPSGNNPIDEDDQSLPKPGATNIAISSTTTKSIPFSTTTSSNGISLTVPGGFPISAPVASTGLVVPLISSAVPGLNASNSSGIGTDTNLWAPSTGNGSSMMFPTTSDAFSTLPLSTSTTLPADFFSMSTAPPLGREMSLEERVGSDYAAAVSAMTFDDDWFTGANPATSVMGTSAFPSFDSLTNFTLPSTTVGGSGVMGLGLPSSLGPMDSLPIVPVTIGIPSNTSTVALKDESTNSRDQNNITQQNNKSIEEDTLRRYYPDFHKGKILKMNSLFTLDKKKKYVLPVPKNPKPAVPARVSLEIEPDQKSLFQRSRTVRNADTFYGNVTNINPNTTAAVSDSKYRKQGDIESLDHNKLNPLREEENILIATADWNLDQIWGSSDSDVDMDTDSPKTPPKVNGTSTSFDSSDEDSDEDSSVNKKTTNTTNKNIQKESKNSTALVKKDEGRPSKRVKIYHPDMYDSEEEEGFFEGVFNFDKSKVILDMNDNHLLFTDTNQSLRQPASNNRRSNQISKPTDISNKSVLQRYNISNDRAYDLLKENYQSKVRSIISELTIDHSMVAQRLQSPHYKVKLSKDEMRSFHRPSFVIKPGTVIHFSKIKQRKRKRDKGKPITELLSKTTDLTLGDSAQFFMLEFSEEFPLVLSNFGMGNKLINYYRKTSPDDRTRPKLPTGETNVLGVEDKSAFWNFGFIEPGNVVPALYNKMIRAPIFRHDPNSTDFLLVRSTGGGQGVKYFLRSIPYLFSVGQTFPVTPIPGPHSRKVTTASKNRLKMVVFRLLNKDEHHRINVKDLSPHFPDHNEMQNRQRLKEFMVFQRTGNDYSYWKIKPTETLPNEDGIRAMITPEDIALLEAMQVGQQHLEDAGYGKTVDDDDDEAEGTSIEEQLAPWNITRNFINATQGKAMLQLHGEGDPSGSGEAFSFLRTSMKGGFRAMGESVNERLDKSKFGGHSYNVALQQKAYDEEIKRIWYTQAKSLSNPKTDHLTWDEDEMKRDGDSHAQSTVNTPQPKGDSESMFSHASGNQQNKVLRITRFVRDQNGTVQRQVELVTDPNLIRAYVKRRQKIEDELMAQRTDEITLTNDGEKNKRHRKILEQELAKLQRNQDRRMVRRAIKAGLEPPKKTVIAGASSEKSKSNKGVGKGKSTTRKCATCGAIGHIRTNKSCPMYNERYGSGNDQGSAAPPTLPQNTPATGPSGSSLL</sequence>
<dbReference type="GO" id="GO:0008270">
    <property type="term" value="F:zinc ion binding"/>
    <property type="evidence" value="ECO:0007669"/>
    <property type="project" value="UniProtKB-KW"/>
</dbReference>
<comment type="similarity">
    <text evidence="5">Belongs to the WD repeat WDR59 family.</text>
</comment>
<feature type="region of interest" description="Disordered" evidence="8">
    <location>
        <begin position="2539"/>
        <end position="2563"/>
    </location>
</feature>
<dbReference type="GO" id="GO:1904263">
    <property type="term" value="P:positive regulation of TORC1 signaling"/>
    <property type="evidence" value="ECO:0007669"/>
    <property type="project" value="TreeGrafter"/>
</dbReference>
<dbReference type="InterPro" id="IPR006575">
    <property type="entry name" value="RWD_dom"/>
</dbReference>
<feature type="region of interest" description="Disordered" evidence="8">
    <location>
        <begin position="596"/>
        <end position="616"/>
    </location>
</feature>
<feature type="repeat" description="WD" evidence="7">
    <location>
        <begin position="96"/>
        <end position="138"/>
    </location>
</feature>
<name>A0A5E8BQD9_9ASCO</name>
<feature type="domain" description="RING-type" evidence="9">
    <location>
        <begin position="1309"/>
        <end position="1350"/>
    </location>
</feature>
<evidence type="ECO:0000256" key="8">
    <source>
        <dbReference type="SAM" id="MobiDB-lite"/>
    </source>
</evidence>
<dbReference type="GeneID" id="43582075"/>
<dbReference type="PROSITE" id="PS00678">
    <property type="entry name" value="WD_REPEATS_1"/>
    <property type="match status" value="2"/>
</dbReference>
<evidence type="ECO:0000256" key="3">
    <source>
        <dbReference type="ARBA" id="ARBA00022574"/>
    </source>
</evidence>
<dbReference type="Pfam" id="PF05773">
    <property type="entry name" value="RWD"/>
    <property type="match status" value="1"/>
</dbReference>
<dbReference type="SUPFAM" id="SSF50978">
    <property type="entry name" value="WD40 repeat-like"/>
    <property type="match status" value="1"/>
</dbReference>
<dbReference type="Pfam" id="PF00400">
    <property type="entry name" value="WD40"/>
    <property type="match status" value="2"/>
</dbReference>
<feature type="repeat" description="WD" evidence="7">
    <location>
        <begin position="183"/>
        <end position="225"/>
    </location>
</feature>
<organism evidence="11 12">
    <name type="scientific">Magnusiomyces paraingens</name>
    <dbReference type="NCBI Taxonomy" id="2606893"/>
    <lineage>
        <taxon>Eukaryota</taxon>
        <taxon>Fungi</taxon>
        <taxon>Dikarya</taxon>
        <taxon>Ascomycota</taxon>
        <taxon>Saccharomycotina</taxon>
        <taxon>Dipodascomycetes</taxon>
        <taxon>Dipodascales</taxon>
        <taxon>Dipodascaceae</taxon>
        <taxon>Magnusiomyces</taxon>
    </lineage>
</organism>
<dbReference type="GO" id="GO:0035859">
    <property type="term" value="C:Seh1-associated complex"/>
    <property type="evidence" value="ECO:0007669"/>
    <property type="project" value="TreeGrafter"/>
</dbReference>
<feature type="region of interest" description="Disordered" evidence="8">
    <location>
        <begin position="1410"/>
        <end position="1442"/>
    </location>
</feature>
<dbReference type="Pfam" id="PF17120">
    <property type="entry name" value="zf-RING_16"/>
    <property type="match status" value="1"/>
</dbReference>
<keyword evidence="3 7" id="KW-0853">WD repeat</keyword>
<dbReference type="PROSITE" id="PS50908">
    <property type="entry name" value="RWD"/>
    <property type="match status" value="1"/>
</dbReference>
<evidence type="ECO:0000256" key="2">
    <source>
        <dbReference type="ARBA" id="ARBA00022554"/>
    </source>
</evidence>
<dbReference type="PANTHER" id="PTHR46170">
    <property type="entry name" value="GATOR COMPLEX PROTEIN WDR59"/>
    <property type="match status" value="1"/>
</dbReference>
<evidence type="ECO:0008006" key="13">
    <source>
        <dbReference type="Google" id="ProtNLM"/>
    </source>
</evidence>
<keyword evidence="12" id="KW-1185">Reference proteome</keyword>
<feature type="compositionally biased region" description="Basic and acidic residues" evidence="8">
    <location>
        <begin position="1851"/>
        <end position="1869"/>
    </location>
</feature>
<evidence type="ECO:0000313" key="11">
    <source>
        <dbReference type="EMBL" id="VVT51920.1"/>
    </source>
</evidence>
<dbReference type="Proteomes" id="UP000398389">
    <property type="component" value="Unassembled WGS sequence"/>
</dbReference>
<feature type="compositionally biased region" description="Acidic residues" evidence="8">
    <location>
        <begin position="599"/>
        <end position="610"/>
    </location>
</feature>
<dbReference type="InterPro" id="IPR015943">
    <property type="entry name" value="WD40/YVTN_repeat-like_dom_sf"/>
</dbReference>
<dbReference type="SMART" id="SM00320">
    <property type="entry name" value="WD40"/>
    <property type="match status" value="5"/>
</dbReference>
<keyword evidence="6" id="KW-0863">Zinc-finger</keyword>
<dbReference type="InterPro" id="IPR016135">
    <property type="entry name" value="UBQ-conjugating_enzyme/RWD"/>
</dbReference>
<evidence type="ECO:0000259" key="9">
    <source>
        <dbReference type="PROSITE" id="PS50089"/>
    </source>
</evidence>
<dbReference type="GO" id="GO:0005774">
    <property type="term" value="C:vacuolar membrane"/>
    <property type="evidence" value="ECO:0007669"/>
    <property type="project" value="TreeGrafter"/>
</dbReference>
<dbReference type="InterPro" id="IPR049567">
    <property type="entry name" value="WDR59-like"/>
</dbReference>
<evidence type="ECO:0000256" key="6">
    <source>
        <dbReference type="PROSITE-ProRule" id="PRU00175"/>
    </source>
</evidence>
<keyword evidence="2" id="KW-0926">Vacuole</keyword>
<evidence type="ECO:0000259" key="10">
    <source>
        <dbReference type="PROSITE" id="PS50908"/>
    </source>
</evidence>
<proteinExistence type="inferred from homology"/>
<dbReference type="Gene3D" id="3.10.110.10">
    <property type="entry name" value="Ubiquitin Conjugating Enzyme"/>
    <property type="match status" value="1"/>
</dbReference>
<dbReference type="OrthoDB" id="5752at2759"/>
<dbReference type="SMART" id="SM00591">
    <property type="entry name" value="RWD"/>
    <property type="match status" value="1"/>
</dbReference>
<dbReference type="InterPro" id="IPR001841">
    <property type="entry name" value="Znf_RING"/>
</dbReference>
<feature type="compositionally biased region" description="Polar residues" evidence="8">
    <location>
        <begin position="2415"/>
        <end position="2424"/>
    </location>
</feature>
<dbReference type="EMBL" id="CABVLU010000002">
    <property type="protein sequence ID" value="VVT51920.1"/>
    <property type="molecule type" value="Genomic_DNA"/>
</dbReference>
<feature type="compositionally biased region" description="Low complexity" evidence="8">
    <location>
        <begin position="1840"/>
        <end position="1850"/>
    </location>
</feature>
<dbReference type="PROSITE" id="PS50089">
    <property type="entry name" value="ZF_RING_2"/>
    <property type="match status" value="1"/>
</dbReference>
<dbReference type="Pfam" id="PF12157">
    <property type="entry name" value="DUF3591"/>
    <property type="match status" value="1"/>
</dbReference>
<feature type="region of interest" description="Disordered" evidence="8">
    <location>
        <begin position="1917"/>
        <end position="1939"/>
    </location>
</feature>
<dbReference type="InterPro" id="IPR019775">
    <property type="entry name" value="WD40_repeat_CS"/>
</dbReference>
<evidence type="ECO:0000256" key="7">
    <source>
        <dbReference type="PROSITE-ProRule" id="PRU00221"/>
    </source>
</evidence>
<feature type="region of interest" description="Disordered" evidence="8">
    <location>
        <begin position="1804"/>
        <end position="1870"/>
    </location>
</feature>
<accession>A0A5E8BQD9</accession>
<dbReference type="InterPro" id="IPR049566">
    <property type="entry name" value="WDR59_RTC1-like_RING_Znf"/>
</dbReference>
<dbReference type="Pfam" id="PF15288">
    <property type="entry name" value="zf-CCHC_6"/>
    <property type="match status" value="1"/>
</dbReference>
<feature type="domain" description="RWD" evidence="10">
    <location>
        <begin position="470"/>
        <end position="581"/>
    </location>
</feature>
<dbReference type="PROSITE" id="PS50082">
    <property type="entry name" value="WD_REPEATS_2"/>
    <property type="match status" value="2"/>
</dbReference>
<comment type="subcellular location">
    <subcellularLocation>
        <location evidence="1">Vacuole</location>
    </subcellularLocation>
</comment>
<dbReference type="InterPro" id="IPR041670">
    <property type="entry name" value="Znf-CCHC_6"/>
</dbReference>
<feature type="compositionally biased region" description="Polar residues" evidence="8">
    <location>
        <begin position="2602"/>
        <end position="2616"/>
    </location>
</feature>
<feature type="compositionally biased region" description="Acidic residues" evidence="8">
    <location>
        <begin position="1410"/>
        <end position="1421"/>
    </location>
</feature>
<gene>
    <name evidence="11" type="ORF">SAPINGB_P003257</name>
</gene>
<feature type="region of interest" description="Disordered" evidence="8">
    <location>
        <begin position="2579"/>
        <end position="2616"/>
    </location>
</feature>
<evidence type="ECO:0000256" key="1">
    <source>
        <dbReference type="ARBA" id="ARBA00004116"/>
    </source>
</evidence>
<dbReference type="PANTHER" id="PTHR46170:SF1">
    <property type="entry name" value="GATOR COMPLEX PROTEIN WDR59"/>
    <property type="match status" value="1"/>
</dbReference>
<dbReference type="PROSITE" id="PS50294">
    <property type="entry name" value="WD_REPEATS_REGION"/>
    <property type="match status" value="2"/>
</dbReference>
<dbReference type="InterPro" id="IPR001680">
    <property type="entry name" value="WD40_rpt"/>
</dbReference>
<protein>
    <recommendedName>
        <fullName evidence="13">Maintenance of telomere capping protein 5</fullName>
    </recommendedName>
</protein>
<evidence type="ECO:0000256" key="5">
    <source>
        <dbReference type="ARBA" id="ARBA00038452"/>
    </source>
</evidence>
<dbReference type="InterPro" id="IPR036322">
    <property type="entry name" value="WD40_repeat_dom_sf"/>
</dbReference>
<dbReference type="InterPro" id="IPR022591">
    <property type="entry name" value="TAF1_HAT_dom"/>
</dbReference>
<evidence type="ECO:0000256" key="4">
    <source>
        <dbReference type="ARBA" id="ARBA00022737"/>
    </source>
</evidence>
<feature type="compositionally biased region" description="Acidic residues" evidence="8">
    <location>
        <begin position="1828"/>
        <end position="1837"/>
    </location>
</feature>
<reference evidence="11 12" key="1">
    <citation type="submission" date="2019-09" db="EMBL/GenBank/DDBJ databases">
        <authorList>
            <person name="Brejova B."/>
        </authorList>
    </citation>
    <scope>NUCLEOTIDE SEQUENCE [LARGE SCALE GENOMIC DNA]</scope>
</reference>
<keyword evidence="4" id="KW-0677">Repeat</keyword>
<dbReference type="RefSeq" id="XP_031853866.1">
    <property type="nucleotide sequence ID" value="XM_031997975.1"/>
</dbReference>
<dbReference type="Gene3D" id="2.130.10.10">
    <property type="entry name" value="YVTN repeat-like/Quinoprotein amine dehydrogenase"/>
    <property type="match status" value="1"/>
</dbReference>
<dbReference type="GO" id="GO:0035591">
    <property type="term" value="F:signaling adaptor activity"/>
    <property type="evidence" value="ECO:0007669"/>
    <property type="project" value="TreeGrafter"/>
</dbReference>
<dbReference type="GO" id="GO:0034198">
    <property type="term" value="P:cellular response to amino acid starvation"/>
    <property type="evidence" value="ECO:0007669"/>
    <property type="project" value="TreeGrafter"/>
</dbReference>
<feature type="region of interest" description="Disordered" evidence="8">
    <location>
        <begin position="2407"/>
        <end position="2439"/>
    </location>
</feature>
<keyword evidence="6" id="KW-0479">Metal-binding</keyword>
<keyword evidence="6" id="KW-0862">Zinc</keyword>
<evidence type="ECO:0000313" key="12">
    <source>
        <dbReference type="Proteomes" id="UP000398389"/>
    </source>
</evidence>